<protein>
    <submittedName>
        <fullName evidence="3">Serine hydrolase</fullName>
    </submittedName>
</protein>
<dbReference type="RefSeq" id="WP_071317612.1">
    <property type="nucleotide sequence ID" value="NZ_CP063356.2"/>
</dbReference>
<dbReference type="InterPro" id="IPR001466">
    <property type="entry name" value="Beta-lactam-related"/>
</dbReference>
<dbReference type="Proteomes" id="UP000180175">
    <property type="component" value="Chromosome"/>
</dbReference>
<reference evidence="3" key="4">
    <citation type="submission" date="2020-10" db="EMBL/GenBank/DDBJ databases">
        <authorList>
            <person name="Bassil N.M."/>
            <person name="Lloyd J.R."/>
        </authorList>
    </citation>
    <scope>NUCLEOTIDE SEQUENCE</scope>
    <source>
        <strain evidence="3">NB2006</strain>
    </source>
</reference>
<dbReference type="Gene3D" id="3.40.710.10">
    <property type="entry name" value="DD-peptidase/beta-lactamase superfamily"/>
    <property type="match status" value="1"/>
</dbReference>
<name>A0A1S2LP83_9BACI</name>
<dbReference type="InterPro" id="IPR012338">
    <property type="entry name" value="Beta-lactam/transpept-like"/>
</dbReference>
<dbReference type="Pfam" id="PF00144">
    <property type="entry name" value="Beta-lactamase"/>
    <property type="match status" value="1"/>
</dbReference>
<evidence type="ECO:0000313" key="4">
    <source>
        <dbReference type="Proteomes" id="UP000180175"/>
    </source>
</evidence>
<dbReference type="GO" id="GO:0016787">
    <property type="term" value="F:hydrolase activity"/>
    <property type="evidence" value="ECO:0007669"/>
    <property type="project" value="UniProtKB-KW"/>
</dbReference>
<dbReference type="EMBL" id="LQXD01000123">
    <property type="protein sequence ID" value="OIJ13467.1"/>
    <property type="molecule type" value="Genomic_DNA"/>
</dbReference>
<dbReference type="PROSITE" id="PS51257">
    <property type="entry name" value="PROKAR_LIPOPROTEIN"/>
    <property type="match status" value="1"/>
</dbReference>
<dbReference type="EMBL" id="CP063356">
    <property type="protein sequence ID" value="QOY35484.1"/>
    <property type="molecule type" value="Genomic_DNA"/>
</dbReference>
<evidence type="ECO:0000313" key="2">
    <source>
        <dbReference type="EMBL" id="OIJ13467.1"/>
    </source>
</evidence>
<reference evidence="3 4" key="3">
    <citation type="journal article" date="2019" name="Int. J. Syst. Evol. Microbiol.">
        <title>Anaerobacillus isosaccharinicus sp. nov., an alkaliphilic bacterium which degrades isosaccharinic acid.</title>
        <authorList>
            <person name="Bassil N.M."/>
            <person name="Lloyd J.R."/>
        </authorList>
    </citation>
    <scope>NUCLEOTIDE SEQUENCE [LARGE SCALE GENOMIC DNA]</scope>
    <source>
        <strain evidence="3 4">NB2006</strain>
    </source>
</reference>
<dbReference type="PANTHER" id="PTHR43283:SF7">
    <property type="entry name" value="BETA-LACTAMASE-RELATED DOMAIN-CONTAINING PROTEIN"/>
    <property type="match status" value="1"/>
</dbReference>
<evidence type="ECO:0000313" key="3">
    <source>
        <dbReference type="EMBL" id="QOY35484.1"/>
    </source>
</evidence>
<dbReference type="InterPro" id="IPR050789">
    <property type="entry name" value="Diverse_Enzym_Activities"/>
</dbReference>
<evidence type="ECO:0000259" key="1">
    <source>
        <dbReference type="Pfam" id="PF00144"/>
    </source>
</evidence>
<dbReference type="AlphaFoldDB" id="A0A1S2LP83"/>
<sequence length="377" mass="42685">MKHLITYLIFILFLIGCSNESGSSYKNEKNDLEIIGSVNVEREYYPTDEWQTKSPSEVGLDEGVIEELIEEISNTDVNTMFMIKDGYLVKEYYKGSALKGRTTPINSATKSIISALIGIAIDKGYIESIDQKVSDFIPELLKDDIESDKLTWTIEYLLTMSVGSQWDEFNGQSFGDMIGSNNWIDYMINQPLTDEPGETFNYNSGASHLLSVIIERATGMTTKKFADEYLISQIGIKTGVLDYYWLTDPDGYYTGGHGIDIEPIELTKFGYLFLNGGKWEDTQVISRGWVELSTSFHIITNLSDVGLGDYGFQWWVDEFEWNGQPIPYYYAAGAGGQHVYVIPTFDFIVQFTGRLPSDANATIYLDQLINQYIAYLF</sequence>
<feature type="domain" description="Beta-lactamase-related" evidence="1">
    <location>
        <begin position="104"/>
        <end position="237"/>
    </location>
</feature>
<proteinExistence type="predicted"/>
<reference evidence="2 4" key="1">
    <citation type="submission" date="2016-10" db="EMBL/GenBank/DDBJ databases">
        <title>Draft genome sequences of four alkaliphilic bacteria belonging to the Anaerobacillus genus.</title>
        <authorList>
            <person name="Bassil N.M."/>
            <person name="Lloyd J.R."/>
        </authorList>
    </citation>
    <scope>NUCLEOTIDE SEQUENCE [LARGE SCALE GENOMIC DNA]</scope>
    <source>
        <strain evidence="2 4">NB2006</strain>
    </source>
</reference>
<gene>
    <name evidence="3" type="ORF">AWH56_022815</name>
    <name evidence="2" type="ORF">AWH56_13520</name>
</gene>
<reference evidence="3 4" key="2">
    <citation type="journal article" date="2017" name="Genome Announc.">
        <title>Draft Genome Sequences of Four Alkaliphilic Bacteria Belonging to the Anaerobacillus Genus.</title>
        <authorList>
            <person name="Bassil N.M."/>
            <person name="Lloyd J.R."/>
        </authorList>
    </citation>
    <scope>NUCLEOTIDE SEQUENCE [LARGE SCALE GENOMIC DNA]</scope>
    <source>
        <strain evidence="3 4">NB2006</strain>
    </source>
</reference>
<keyword evidence="4" id="KW-1185">Reference proteome</keyword>
<keyword evidence="3" id="KW-0378">Hydrolase</keyword>
<dbReference type="SUPFAM" id="SSF56601">
    <property type="entry name" value="beta-lactamase/transpeptidase-like"/>
    <property type="match status" value="1"/>
</dbReference>
<dbReference type="OrthoDB" id="9773047at2"/>
<accession>A0A1S2LP83</accession>
<organism evidence="2 4">
    <name type="scientific">Anaerobacillus isosaccharinicus</name>
    <dbReference type="NCBI Taxonomy" id="1532552"/>
    <lineage>
        <taxon>Bacteria</taxon>
        <taxon>Bacillati</taxon>
        <taxon>Bacillota</taxon>
        <taxon>Bacilli</taxon>
        <taxon>Bacillales</taxon>
        <taxon>Bacillaceae</taxon>
        <taxon>Anaerobacillus</taxon>
    </lineage>
</organism>
<dbReference type="KEGG" id="aia:AWH56_022815"/>
<dbReference type="PANTHER" id="PTHR43283">
    <property type="entry name" value="BETA-LACTAMASE-RELATED"/>
    <property type="match status" value="1"/>
</dbReference>